<keyword evidence="7 8" id="KW-0998">Cell outer membrane</keyword>
<name>A0A0H2X5A6_XANC8</name>
<dbReference type="SUPFAM" id="SSF56935">
    <property type="entry name" value="Porins"/>
    <property type="match status" value="1"/>
</dbReference>
<comment type="subcellular location">
    <subcellularLocation>
        <location evidence="1 8">Cell outer membrane</location>
        <topology evidence="1 8">Multi-pass membrane protein</topology>
    </subcellularLocation>
</comment>
<evidence type="ECO:0000256" key="9">
    <source>
        <dbReference type="RuleBase" id="RU003357"/>
    </source>
</evidence>
<feature type="domain" description="TonB-dependent receptor plug" evidence="12">
    <location>
        <begin position="65"/>
        <end position="177"/>
    </location>
</feature>
<dbReference type="InterPro" id="IPR010104">
    <property type="entry name" value="TonB_rcpt_bac"/>
</dbReference>
<evidence type="ECO:0000256" key="4">
    <source>
        <dbReference type="ARBA" id="ARBA00022692"/>
    </source>
</evidence>
<evidence type="ECO:0000313" key="14">
    <source>
        <dbReference type="Proteomes" id="UP000000420"/>
    </source>
</evidence>
<evidence type="ECO:0000256" key="10">
    <source>
        <dbReference type="SAM" id="SignalP"/>
    </source>
</evidence>
<dbReference type="KEGG" id="xcb:XC_1222"/>
<accession>A0A0H2X5A6</accession>
<evidence type="ECO:0000256" key="3">
    <source>
        <dbReference type="ARBA" id="ARBA00022452"/>
    </source>
</evidence>
<evidence type="ECO:0000313" key="13">
    <source>
        <dbReference type="EMBL" id="AAY48291.1"/>
    </source>
</evidence>
<dbReference type="Gene3D" id="2.170.130.10">
    <property type="entry name" value="TonB-dependent receptor, plug domain"/>
    <property type="match status" value="1"/>
</dbReference>
<dbReference type="InterPro" id="IPR037066">
    <property type="entry name" value="Plug_dom_sf"/>
</dbReference>
<dbReference type="InterPro" id="IPR000531">
    <property type="entry name" value="Beta-barrel_TonB"/>
</dbReference>
<dbReference type="PANTHER" id="PTHR40980:SF3">
    <property type="entry name" value="TONB-DEPENDENT RECEPTOR-LIKE BETA-BARREL DOMAIN-CONTAINING PROTEIN"/>
    <property type="match status" value="1"/>
</dbReference>
<dbReference type="InterPro" id="IPR039426">
    <property type="entry name" value="TonB-dep_rcpt-like"/>
</dbReference>
<keyword evidence="3 8" id="KW-1134">Transmembrane beta strand</keyword>
<evidence type="ECO:0000259" key="12">
    <source>
        <dbReference type="Pfam" id="PF07715"/>
    </source>
</evidence>
<evidence type="ECO:0000256" key="6">
    <source>
        <dbReference type="ARBA" id="ARBA00023136"/>
    </source>
</evidence>
<evidence type="ECO:0000256" key="8">
    <source>
        <dbReference type="PROSITE-ProRule" id="PRU01360"/>
    </source>
</evidence>
<evidence type="ECO:0000259" key="11">
    <source>
        <dbReference type="Pfam" id="PF00593"/>
    </source>
</evidence>
<evidence type="ECO:0000256" key="7">
    <source>
        <dbReference type="ARBA" id="ARBA00023237"/>
    </source>
</evidence>
<dbReference type="PROSITE" id="PS52016">
    <property type="entry name" value="TONB_DEPENDENT_REC_3"/>
    <property type="match status" value="1"/>
</dbReference>
<dbReference type="CDD" id="cd01347">
    <property type="entry name" value="ligand_gated_channel"/>
    <property type="match status" value="1"/>
</dbReference>
<keyword evidence="10" id="KW-0732">Signal</keyword>
<reference evidence="13 14" key="1">
    <citation type="journal article" date="2005" name="Genome Res.">
        <title>Comparative and functional genomic analyses of the pathogenicity of phytopathogen Xanthomonas campestris pv. campestris.</title>
        <authorList>
            <person name="Qian W."/>
            <person name="Jia Y."/>
            <person name="Ren S.X."/>
            <person name="He Y.Q."/>
            <person name="Feng J.X."/>
            <person name="Lu L.F."/>
            <person name="Sun Q."/>
            <person name="Ying G."/>
            <person name="Tang D.J."/>
            <person name="Tang H."/>
            <person name="Wu W."/>
            <person name="Hao P."/>
            <person name="Wang L."/>
            <person name="Jiang B.L."/>
            <person name="Zeng S."/>
            <person name="Gu W.Y."/>
            <person name="Lu G."/>
            <person name="Rong L."/>
            <person name="Tian Y."/>
            <person name="Yao Z."/>
            <person name="Fu G."/>
            <person name="Chen B."/>
            <person name="Fang R."/>
            <person name="Qiang B."/>
            <person name="Chen Z."/>
            <person name="Zhao G.P."/>
            <person name="Tang J.L."/>
            <person name="He C."/>
        </authorList>
    </citation>
    <scope>NUCLEOTIDE SEQUENCE [LARGE SCALE GENOMIC DNA]</scope>
    <source>
        <strain evidence="13 14">8004</strain>
    </source>
</reference>
<dbReference type="Gene3D" id="2.40.170.20">
    <property type="entry name" value="TonB-dependent receptor, beta-barrel domain"/>
    <property type="match status" value="1"/>
</dbReference>
<keyword evidence="2 8" id="KW-0813">Transport</keyword>
<organism evidence="13 14">
    <name type="scientific">Xanthomonas campestris pv. campestris (strain 8004)</name>
    <dbReference type="NCBI Taxonomy" id="314565"/>
    <lineage>
        <taxon>Bacteria</taxon>
        <taxon>Pseudomonadati</taxon>
        <taxon>Pseudomonadota</taxon>
        <taxon>Gammaproteobacteria</taxon>
        <taxon>Lysobacterales</taxon>
        <taxon>Lysobacteraceae</taxon>
        <taxon>Xanthomonas</taxon>
    </lineage>
</organism>
<feature type="domain" description="TonB-dependent receptor-like beta-barrel" evidence="11">
    <location>
        <begin position="446"/>
        <end position="880"/>
    </location>
</feature>
<dbReference type="NCBIfam" id="TIGR01782">
    <property type="entry name" value="TonB-Xanth-Caul"/>
    <property type="match status" value="1"/>
</dbReference>
<dbReference type="HOGENOM" id="CLU_006935_2_0_6"/>
<dbReference type="Pfam" id="PF07715">
    <property type="entry name" value="Plug"/>
    <property type="match status" value="1"/>
</dbReference>
<evidence type="ECO:0000256" key="1">
    <source>
        <dbReference type="ARBA" id="ARBA00004571"/>
    </source>
</evidence>
<dbReference type="InterPro" id="IPR036942">
    <property type="entry name" value="Beta-barrel_TonB_sf"/>
</dbReference>
<dbReference type="AlphaFoldDB" id="A0A0H2X5A6"/>
<dbReference type="Proteomes" id="UP000000420">
    <property type="component" value="Chromosome"/>
</dbReference>
<sequence length="913" mass="99682">MHSRTTTLAFCITAALYYSGAAMAAGQEQQAAPQAAPNAPSSTTELDTITVTGYRASLEKSQAVKRSANSIVDAISAEDIGKFPDINAAESLSHLPGISVDRQFGEGEKVSINGTDPALNRVLLNGQTIASGDWGGNPTDTSGRTFNYTLLSPEIIGLMEVYKTPEARIDEGSIGGTVIVHTRKPLDLPKNTIRGSIGYNYNDRSEEGNPRGSALWSWKNDDETFGALISATHDKQDLARAGIEYFGYTTGANIPASATITGDGSDVATARVPAGISSAFFQQTRERSGLQGALQWKPNEQNEFNLTGLYIKGKYNNFSQARYVCPNCSSPAADGSLDANGNQVQINNMRLIDRATVQDGVVTSANFADNGLAQPYSQLDTIYRESTVTTKSLNLRHDWSGEKWVFTTQGGYTEATGGKNPEYLMKYLMQDGGYNYAFDGRNTAVNYENGGAANWVLPGNPAGLAPGQVGNVPGTGTPIMQAGGIAYQKSKDDEKYFQWDASRDLEWGPFTKLQFGYKYINHNNGVEARGNRINSTDAVSLTQFNPGRTPSSLYDGLGASGDLTNWSTASLDSVRNYLLSQPQGPYLTDFGASFQVKEITQNVYTQLNFESGQWRGNVGVRLVDTTNKSEFWQSNDGGANFDRVAETNDYRKALPSFNIAYDVTDDAVLRFSAAKVIARPRYADLAGTFTINSGTGDLTANGGNPDLKPYESTNYDLAAEWYFAPSSMLSGEVFYRDISSYIVSTTTTQPLNPAPPARPGDYQVTTPVNVSDAKVTGVSVNYQQTFGLGFGLQANYTFAESDSSSGLNLPYLSRDTYNVIPYWEHGDWTVRVNYSYRSKYFTQIGRLQSRDFADAYKQLDLNASYQITDYMGITFGATNLLDSTYRVFSNTRDTPTAFYKNGRGYQAQLNFKF</sequence>
<keyword evidence="4 8" id="KW-0812">Transmembrane</keyword>
<gene>
    <name evidence="13" type="ordered locus">XC_1222</name>
</gene>
<evidence type="ECO:0000256" key="5">
    <source>
        <dbReference type="ARBA" id="ARBA00023077"/>
    </source>
</evidence>
<dbReference type="GO" id="GO:0009279">
    <property type="term" value="C:cell outer membrane"/>
    <property type="evidence" value="ECO:0007669"/>
    <property type="project" value="UniProtKB-SubCell"/>
</dbReference>
<dbReference type="InterPro" id="IPR012910">
    <property type="entry name" value="Plug_dom"/>
</dbReference>
<dbReference type="EMBL" id="CP000050">
    <property type="protein sequence ID" value="AAY48291.1"/>
    <property type="molecule type" value="Genomic_DNA"/>
</dbReference>
<keyword evidence="5 9" id="KW-0798">TonB box</keyword>
<dbReference type="PANTHER" id="PTHR40980">
    <property type="entry name" value="PLUG DOMAIN-CONTAINING PROTEIN"/>
    <property type="match status" value="1"/>
</dbReference>
<dbReference type="RefSeq" id="WP_011038012.1">
    <property type="nucleotide sequence ID" value="NC_007086.1"/>
</dbReference>
<evidence type="ECO:0000256" key="2">
    <source>
        <dbReference type="ARBA" id="ARBA00022448"/>
    </source>
</evidence>
<protein>
    <submittedName>
        <fullName evidence="13">TonB-dependent receptor</fullName>
    </submittedName>
</protein>
<feature type="chain" id="PRO_5002600937" evidence="10">
    <location>
        <begin position="25"/>
        <end position="913"/>
    </location>
</feature>
<keyword evidence="13" id="KW-0675">Receptor</keyword>
<comment type="similarity">
    <text evidence="8 9">Belongs to the TonB-dependent receptor family.</text>
</comment>
<dbReference type="Pfam" id="PF00593">
    <property type="entry name" value="TonB_dep_Rec_b-barrel"/>
    <property type="match status" value="1"/>
</dbReference>
<keyword evidence="6 8" id="KW-0472">Membrane</keyword>
<feature type="signal peptide" evidence="10">
    <location>
        <begin position="1"/>
        <end position="24"/>
    </location>
</feature>
<proteinExistence type="inferred from homology"/>